<sequence>MKTRKILHAADIHLDSPLQKLDRYENAPVEQIRGASRRALEAMTTYAIENDIDLVVIAGDLYDGEWTDQNTGLAFVAQATRLSEAGIPLLVIRGNHDAANQMTSSLPLPSQGDVGPIFLSEQQAETRVLDDLGIAVHGQSFAKRAETGNMAAAYPDPISGMFNLGMLHTGLEGNSMHATYAPCTPQQLSDKGYQYWALGHIHTRADHALDGGAPIVFPGNLQGRHINETGPKGFVVIEIDDRQRCDHSFHCCDVLRWHECVIDCTDLDHREALFDRFEDEIRSAIAEAEDRLLITRVRLVGQTKLSSELIRQQDALRGELQAVGVMAARDQLWLEDLRVRTQLPQSGRPQDLDGPMESVHEVLQELRQSPQQSKLIAKELDALLRKLPPELRGQSMTAALPTEDPQWIESLIEGAAAEVHARIQNAQ</sequence>
<keyword evidence="1 3" id="KW-0378">Hydrolase</keyword>
<dbReference type="Proteomes" id="UP001239462">
    <property type="component" value="Unassembled WGS sequence"/>
</dbReference>
<organism evidence="3 4">
    <name type="scientific">Roseiconus lacunae</name>
    <dbReference type="NCBI Taxonomy" id="2605694"/>
    <lineage>
        <taxon>Bacteria</taxon>
        <taxon>Pseudomonadati</taxon>
        <taxon>Planctomycetota</taxon>
        <taxon>Planctomycetia</taxon>
        <taxon>Pirellulales</taxon>
        <taxon>Pirellulaceae</taxon>
        <taxon>Roseiconus</taxon>
    </lineage>
</organism>
<proteinExistence type="predicted"/>
<dbReference type="PIRSF" id="PIRSF033091">
    <property type="entry name" value="Pesterase_YhaO"/>
    <property type="match status" value="1"/>
</dbReference>
<dbReference type="Pfam" id="PF00149">
    <property type="entry name" value="Metallophos"/>
    <property type="match status" value="1"/>
</dbReference>
<keyword evidence="3" id="KW-0269">Exonuclease</keyword>
<comment type="caution">
    <text evidence="3">The sequence shown here is derived from an EMBL/GenBank/DDBJ whole genome shotgun (WGS) entry which is preliminary data.</text>
</comment>
<dbReference type="RefSeq" id="WP_289166703.1">
    <property type="nucleotide sequence ID" value="NZ_JASZZN010000026.1"/>
</dbReference>
<keyword evidence="4" id="KW-1185">Reference proteome</keyword>
<dbReference type="PANTHER" id="PTHR30337">
    <property type="entry name" value="COMPONENT OF ATP-DEPENDENT DSDNA EXONUCLEASE"/>
    <property type="match status" value="1"/>
</dbReference>
<dbReference type="InterPro" id="IPR029052">
    <property type="entry name" value="Metallo-depent_PP-like"/>
</dbReference>
<accession>A0ABT7PQI7</accession>
<dbReference type="PANTHER" id="PTHR30337:SF7">
    <property type="entry name" value="PHOSPHOESTERASE"/>
    <property type="match status" value="1"/>
</dbReference>
<evidence type="ECO:0000313" key="3">
    <source>
        <dbReference type="EMBL" id="MDM4018780.1"/>
    </source>
</evidence>
<reference evidence="3 4" key="1">
    <citation type="submission" date="2023-06" db="EMBL/GenBank/DDBJ databases">
        <title>Roseiconus lacunae JC819 isolated from Gulf of Mannar region, Tamil Nadu.</title>
        <authorList>
            <person name="Pk S."/>
            <person name="Ch S."/>
            <person name="Ch V.R."/>
        </authorList>
    </citation>
    <scope>NUCLEOTIDE SEQUENCE [LARGE SCALE GENOMIC DNA]</scope>
    <source>
        <strain evidence="3 4">JC819</strain>
    </source>
</reference>
<dbReference type="GO" id="GO:0004527">
    <property type="term" value="F:exonuclease activity"/>
    <property type="evidence" value="ECO:0007669"/>
    <property type="project" value="UniProtKB-KW"/>
</dbReference>
<dbReference type="InterPro" id="IPR014576">
    <property type="entry name" value="Pesterase_YhaO"/>
</dbReference>
<name>A0ABT7PQI7_9BACT</name>
<dbReference type="EC" id="3.1.-.-" evidence="3"/>
<dbReference type="SUPFAM" id="SSF56300">
    <property type="entry name" value="Metallo-dependent phosphatases"/>
    <property type="match status" value="1"/>
</dbReference>
<evidence type="ECO:0000313" key="4">
    <source>
        <dbReference type="Proteomes" id="UP001239462"/>
    </source>
</evidence>
<keyword evidence="3" id="KW-0540">Nuclease</keyword>
<dbReference type="InterPro" id="IPR041796">
    <property type="entry name" value="Mre11_N"/>
</dbReference>
<evidence type="ECO:0000256" key="1">
    <source>
        <dbReference type="ARBA" id="ARBA00022801"/>
    </source>
</evidence>
<gene>
    <name evidence="3" type="ORF">QTN89_25225</name>
</gene>
<evidence type="ECO:0000259" key="2">
    <source>
        <dbReference type="Pfam" id="PF00149"/>
    </source>
</evidence>
<dbReference type="CDD" id="cd00840">
    <property type="entry name" value="MPP_Mre11_N"/>
    <property type="match status" value="1"/>
</dbReference>
<feature type="domain" description="Calcineurin-like phosphoesterase" evidence="2">
    <location>
        <begin position="5"/>
        <end position="203"/>
    </location>
</feature>
<protein>
    <submittedName>
        <fullName evidence="3">DNA repair exonuclease</fullName>
        <ecNumber evidence="3">3.1.-.-</ecNumber>
    </submittedName>
</protein>
<dbReference type="Gene3D" id="3.60.21.10">
    <property type="match status" value="1"/>
</dbReference>
<dbReference type="EMBL" id="JASZZN010000026">
    <property type="protein sequence ID" value="MDM4018780.1"/>
    <property type="molecule type" value="Genomic_DNA"/>
</dbReference>
<dbReference type="InterPro" id="IPR050535">
    <property type="entry name" value="DNA_Repair-Maintenance_Comp"/>
</dbReference>
<dbReference type="InterPro" id="IPR004843">
    <property type="entry name" value="Calcineurin-like_PHP"/>
</dbReference>